<dbReference type="PANTHER" id="PTHR47964">
    <property type="entry name" value="ATP-DEPENDENT DNA HELICASE HOMOLOG RECG, CHLOROPLASTIC"/>
    <property type="match status" value="1"/>
</dbReference>
<evidence type="ECO:0000259" key="15">
    <source>
        <dbReference type="PROSITE" id="PS51192"/>
    </source>
</evidence>
<organism evidence="17 18">
    <name type="scientific">Pyrus ussuriensis x Pyrus communis</name>
    <dbReference type="NCBI Taxonomy" id="2448454"/>
    <lineage>
        <taxon>Eukaryota</taxon>
        <taxon>Viridiplantae</taxon>
        <taxon>Streptophyta</taxon>
        <taxon>Embryophyta</taxon>
        <taxon>Tracheophyta</taxon>
        <taxon>Spermatophyta</taxon>
        <taxon>Magnoliopsida</taxon>
        <taxon>eudicotyledons</taxon>
        <taxon>Gunneridae</taxon>
        <taxon>Pentapetalae</taxon>
        <taxon>rosids</taxon>
        <taxon>fabids</taxon>
        <taxon>Rosales</taxon>
        <taxon>Rosaceae</taxon>
        <taxon>Amygdaloideae</taxon>
        <taxon>Maleae</taxon>
        <taxon>Pyrus</taxon>
    </lineage>
</organism>
<dbReference type="SUPFAM" id="SSF50249">
    <property type="entry name" value="Nucleic acid-binding proteins"/>
    <property type="match status" value="1"/>
</dbReference>
<dbReference type="GO" id="GO:0043138">
    <property type="term" value="F:3'-5' DNA helicase activity"/>
    <property type="evidence" value="ECO:0007669"/>
    <property type="project" value="UniProtKB-EC"/>
</dbReference>
<dbReference type="SMART" id="SM00490">
    <property type="entry name" value="HELICc"/>
    <property type="match status" value="1"/>
</dbReference>
<dbReference type="GO" id="GO:0043565">
    <property type="term" value="F:sequence-specific DNA binding"/>
    <property type="evidence" value="ECO:0007669"/>
    <property type="project" value="InterPro"/>
</dbReference>
<evidence type="ECO:0000256" key="7">
    <source>
        <dbReference type="ARBA" id="ARBA00023125"/>
    </source>
</evidence>
<reference evidence="17 18" key="2">
    <citation type="submission" date="2019-11" db="EMBL/GenBank/DDBJ databases">
        <title>A de novo genome assembly of a pear dwarfing rootstock.</title>
        <authorList>
            <person name="Wang F."/>
            <person name="Wang J."/>
            <person name="Li S."/>
            <person name="Zhang Y."/>
            <person name="Fang M."/>
            <person name="Ma L."/>
            <person name="Zhao Y."/>
            <person name="Jiang S."/>
        </authorList>
    </citation>
    <scope>NUCLEOTIDE SEQUENCE [LARGE SCALE GENOMIC DNA]</scope>
    <source>
        <strain evidence="17">S2</strain>
        <tissue evidence="17">Leaf</tissue>
    </source>
</reference>
<keyword evidence="7" id="KW-0238">DNA-binding</keyword>
<proteinExistence type="inferred from homology"/>
<evidence type="ECO:0000256" key="6">
    <source>
        <dbReference type="ARBA" id="ARBA00022840"/>
    </source>
</evidence>
<evidence type="ECO:0000256" key="1">
    <source>
        <dbReference type="ARBA" id="ARBA00007504"/>
    </source>
</evidence>
<feature type="compositionally biased region" description="Polar residues" evidence="14">
    <location>
        <begin position="1156"/>
        <end position="1174"/>
    </location>
</feature>
<dbReference type="OrthoDB" id="416741at2759"/>
<evidence type="ECO:0000256" key="12">
    <source>
        <dbReference type="ARBA" id="ARBA00034808"/>
    </source>
</evidence>
<protein>
    <recommendedName>
        <fullName evidence="12">DNA 3'-5' helicase</fullName>
        <ecNumber evidence="12">5.6.2.4</ecNumber>
    </recommendedName>
</protein>
<dbReference type="SUPFAM" id="SSF52540">
    <property type="entry name" value="P-loop containing nucleoside triphosphate hydrolases"/>
    <property type="match status" value="2"/>
</dbReference>
<keyword evidence="4" id="KW-0378">Hydrolase</keyword>
<evidence type="ECO:0000313" key="18">
    <source>
        <dbReference type="Proteomes" id="UP000327157"/>
    </source>
</evidence>
<keyword evidence="3" id="KW-0227">DNA damage</keyword>
<evidence type="ECO:0000313" key="17">
    <source>
        <dbReference type="EMBL" id="KAB2620010.1"/>
    </source>
</evidence>
<dbReference type="Gene3D" id="3.40.50.300">
    <property type="entry name" value="P-loop containing nucleotide triphosphate hydrolases"/>
    <property type="match status" value="2"/>
</dbReference>
<dbReference type="InterPro" id="IPR012340">
    <property type="entry name" value="NA-bd_OB-fold"/>
</dbReference>
<dbReference type="InterPro" id="IPR001650">
    <property type="entry name" value="Helicase_C-like"/>
</dbReference>
<dbReference type="InterPro" id="IPR045562">
    <property type="entry name" value="RecG_dom3_C"/>
</dbReference>
<dbReference type="InterPro" id="IPR014001">
    <property type="entry name" value="Helicase_ATP-bd"/>
</dbReference>
<dbReference type="InterPro" id="IPR047112">
    <property type="entry name" value="RecG/Mfd"/>
</dbReference>
<evidence type="ECO:0000259" key="16">
    <source>
        <dbReference type="PROSITE" id="PS51194"/>
    </source>
</evidence>
<dbReference type="EC" id="5.6.2.4" evidence="12"/>
<keyword evidence="2" id="KW-0547">Nucleotide-binding</keyword>
<evidence type="ECO:0000256" key="2">
    <source>
        <dbReference type="ARBA" id="ARBA00022741"/>
    </source>
</evidence>
<name>A0A5N5H3T9_9ROSA</name>
<evidence type="ECO:0000256" key="13">
    <source>
        <dbReference type="ARBA" id="ARBA00048988"/>
    </source>
</evidence>
<keyword evidence="18" id="KW-1185">Reference proteome</keyword>
<reference evidence="17 18" key="1">
    <citation type="submission" date="2019-09" db="EMBL/GenBank/DDBJ databases">
        <authorList>
            <person name="Ou C."/>
        </authorList>
    </citation>
    <scope>NUCLEOTIDE SEQUENCE [LARGE SCALE GENOMIC DNA]</scope>
    <source>
        <strain evidence="17">S2</strain>
        <tissue evidence="17">Leaf</tissue>
    </source>
</reference>
<dbReference type="GO" id="GO:0005524">
    <property type="term" value="F:ATP binding"/>
    <property type="evidence" value="ECO:0007669"/>
    <property type="project" value="UniProtKB-KW"/>
</dbReference>
<feature type="region of interest" description="Disordered" evidence="14">
    <location>
        <begin position="1032"/>
        <end position="1051"/>
    </location>
</feature>
<dbReference type="PROSITE" id="PS51194">
    <property type="entry name" value="HELICASE_CTER"/>
    <property type="match status" value="1"/>
</dbReference>
<dbReference type="InterPro" id="IPR027417">
    <property type="entry name" value="P-loop_NTPase"/>
</dbReference>
<keyword evidence="10" id="KW-0413">Isomerase</keyword>
<dbReference type="CDD" id="cd17992">
    <property type="entry name" value="DEXHc_RecG"/>
    <property type="match status" value="1"/>
</dbReference>
<evidence type="ECO:0000256" key="3">
    <source>
        <dbReference type="ARBA" id="ARBA00022763"/>
    </source>
</evidence>
<dbReference type="GO" id="GO:0006355">
    <property type="term" value="P:regulation of DNA-templated transcription"/>
    <property type="evidence" value="ECO:0007669"/>
    <property type="project" value="InterPro"/>
</dbReference>
<keyword evidence="9" id="KW-0234">DNA repair</keyword>
<evidence type="ECO:0000256" key="5">
    <source>
        <dbReference type="ARBA" id="ARBA00022806"/>
    </source>
</evidence>
<evidence type="ECO:0000256" key="9">
    <source>
        <dbReference type="ARBA" id="ARBA00023204"/>
    </source>
</evidence>
<comment type="similarity">
    <text evidence="1">Belongs to the helicase family. RecG subfamily.</text>
</comment>
<evidence type="ECO:0000256" key="4">
    <source>
        <dbReference type="ARBA" id="ARBA00022801"/>
    </source>
</evidence>
<dbReference type="Pfam" id="PF00271">
    <property type="entry name" value="Helicase_C"/>
    <property type="match status" value="1"/>
</dbReference>
<dbReference type="SMART" id="SM00340">
    <property type="entry name" value="HALZ"/>
    <property type="match status" value="1"/>
</dbReference>
<dbReference type="GO" id="GO:0006310">
    <property type="term" value="P:DNA recombination"/>
    <property type="evidence" value="ECO:0007669"/>
    <property type="project" value="UniProtKB-KW"/>
</dbReference>
<feature type="domain" description="Helicase C-terminal" evidence="16">
    <location>
        <begin position="722"/>
        <end position="877"/>
    </location>
</feature>
<comment type="catalytic activity">
    <reaction evidence="13">
        <text>ATP + H2O = ADP + phosphate + H(+)</text>
        <dbReference type="Rhea" id="RHEA:13065"/>
        <dbReference type="ChEBI" id="CHEBI:15377"/>
        <dbReference type="ChEBI" id="CHEBI:15378"/>
        <dbReference type="ChEBI" id="CHEBI:30616"/>
        <dbReference type="ChEBI" id="CHEBI:43474"/>
        <dbReference type="ChEBI" id="CHEBI:456216"/>
        <dbReference type="EC" id="5.6.2.4"/>
    </reaction>
</comment>
<keyword evidence="5" id="KW-0347">Helicase</keyword>
<dbReference type="SMART" id="SM00487">
    <property type="entry name" value="DEXDc"/>
    <property type="match status" value="1"/>
</dbReference>
<dbReference type="GO" id="GO:0006281">
    <property type="term" value="P:DNA repair"/>
    <property type="evidence" value="ECO:0007669"/>
    <property type="project" value="UniProtKB-KW"/>
</dbReference>
<dbReference type="InterPro" id="IPR004609">
    <property type="entry name" value="ATP-dep_DNA_helicase_RecG"/>
</dbReference>
<keyword evidence="8" id="KW-0233">DNA recombination</keyword>
<keyword evidence="6" id="KW-0067">ATP-binding</keyword>
<dbReference type="Pfam" id="PF19833">
    <property type="entry name" value="RecG_dom3_C"/>
    <property type="match status" value="1"/>
</dbReference>
<dbReference type="Pfam" id="PF00270">
    <property type="entry name" value="DEAD"/>
    <property type="match status" value="1"/>
</dbReference>
<evidence type="ECO:0000256" key="11">
    <source>
        <dbReference type="ARBA" id="ARBA00034617"/>
    </source>
</evidence>
<sequence>MSGSWGELACCTWHPQSQLCNLFSNFLFSTVSRLCFRPKHSLVKNNLEEVDIFGIASISDRSKLLNKVSALVGYDSLDDLIENERAEKQSGMHVRDVIDEFDVSLVCARFPSIILGSSPRVELYDGTTSFSERMLLSTQSGEGFLSDTMCEEQSATVVIEENSHQTVPVEESSNKVLLKSQNDTGSVQFSLDSSISCIPGITKKRCRQLEDCGFHTLRQLLHHFPRTYADLQNAQMKIDDGQYLIFIGKVLSSRGIKASSSFSFIEVVVGCEIMDDESTEHLNDSADGRRKKTISLHLKKFFRGARFTSLPFLRLVEGKHKEGDFVCVSGKVRTMPAKGHYEMREYNIDVLKDENEVSFHAKGRPYPIYPSKGGLDPNVLRDIIARVAQVLAVDVDPIPKNITQDFGLLGLHDAYKGIHEPKSMEEADLARKRLIFDEFFYLQLARLYQMLEGLGTQIEKDGLLDKYRKPESSAAYMKEWSILTKKFSKALPYTLTPSQLTAVSEIIWDLRQPVPMNRLLQGDVGCGKTVVAFLACMEVIGSGYQAAFMVPTELLAVQHYEHLNKLLENMEDVERKPSIALLTGSTPSKQSRIILEGLRTGEISMVIGTTSLISDKIEFFALRIAVVDEQHRFGVIQRGRFNSKLYYTSINSRMVAASSDVTSKGDNHMAPHVLAMSATPIPRTLALALYGDMSLTQITDLPPGRIPVETFIIEGNDNGFEDVYEMMLDELKEGGRVYLVYPVIEQSEQLPQLRAAAADFEAISDRFQGYTCGLLHGRMKSDEKDEALRKFRSGETDILLSTQVIEIGVDVPDASMMVVMNAERFGIAQLHQLRGRVGRGVRKSKCILLASSSSSLTRLMVLGKSSDGFYLANMDLLLRGPGNLLGKKQSGHLPEFPIARLEVDGNILQEAHLAALKVLGASNDLEQFPLLKAELSMRQPLNHVVYTISVASLMLLRDFLSGCLLGMEQSRDVELGEVSMAVLPTAMGSSSLELTMSVPGFSSYPSFPNSSVRDLDINQIPSLQGDQEEWMTAGMEDEEESSNGSGPPRKKLRLTRNSLKQKEALAMQLKLRPRQVVSKLKQTEMECEYLKRWFGSLTEQNRRLQREVKELRAMKVGPPTVLSPHSCDPLPASTLTMCPRCERVTTTTNFDRDTVSGPTKTNHISAAAATTLSS</sequence>
<evidence type="ECO:0000256" key="10">
    <source>
        <dbReference type="ARBA" id="ARBA00023235"/>
    </source>
</evidence>
<feature type="region of interest" description="Disordered" evidence="14">
    <location>
        <begin position="1152"/>
        <end position="1174"/>
    </location>
</feature>
<accession>A0A5N5H3T9</accession>
<dbReference type="InterPro" id="IPR011545">
    <property type="entry name" value="DEAD/DEAH_box_helicase_dom"/>
</dbReference>
<dbReference type="Pfam" id="PF02183">
    <property type="entry name" value="HALZ"/>
    <property type="match status" value="1"/>
</dbReference>
<dbReference type="InterPro" id="IPR003106">
    <property type="entry name" value="Leu_zip_homeo"/>
</dbReference>
<dbReference type="AlphaFoldDB" id="A0A5N5H3T9"/>
<comment type="catalytic activity">
    <reaction evidence="11">
        <text>Couples ATP hydrolysis with the unwinding of duplex DNA by translocating in the 3'-5' direction.</text>
        <dbReference type="EC" id="5.6.2.4"/>
    </reaction>
</comment>
<dbReference type="NCBIfam" id="TIGR00643">
    <property type="entry name" value="recG"/>
    <property type="match status" value="1"/>
</dbReference>
<evidence type="ECO:0000256" key="14">
    <source>
        <dbReference type="SAM" id="MobiDB-lite"/>
    </source>
</evidence>
<dbReference type="EMBL" id="SMOL01000361">
    <property type="protein sequence ID" value="KAB2620010.1"/>
    <property type="molecule type" value="Genomic_DNA"/>
</dbReference>
<dbReference type="GO" id="GO:0016787">
    <property type="term" value="F:hydrolase activity"/>
    <property type="evidence" value="ECO:0007669"/>
    <property type="project" value="UniProtKB-KW"/>
</dbReference>
<feature type="domain" description="Helicase ATP-binding" evidence="15">
    <location>
        <begin position="509"/>
        <end position="698"/>
    </location>
</feature>
<evidence type="ECO:0000256" key="8">
    <source>
        <dbReference type="ARBA" id="ARBA00023172"/>
    </source>
</evidence>
<comment type="caution">
    <text evidence="17">The sequence shown here is derived from an EMBL/GenBank/DDBJ whole genome shotgun (WGS) entry which is preliminary data.</text>
</comment>
<dbReference type="PANTHER" id="PTHR47964:SF1">
    <property type="entry name" value="ATP-DEPENDENT DNA HELICASE HOMOLOG RECG, CHLOROPLASTIC"/>
    <property type="match status" value="1"/>
</dbReference>
<dbReference type="PROSITE" id="PS51192">
    <property type="entry name" value="HELICASE_ATP_BIND_1"/>
    <property type="match status" value="1"/>
</dbReference>
<gene>
    <name evidence="17" type="ORF">D8674_036970</name>
</gene>
<dbReference type="Proteomes" id="UP000327157">
    <property type="component" value="Unassembled WGS sequence"/>
</dbReference>